<accession>A0ABV2KAJ1</accession>
<proteinExistence type="predicted"/>
<protein>
    <submittedName>
        <fullName evidence="1">Uncharacterized protein</fullName>
    </submittedName>
</protein>
<evidence type="ECO:0000313" key="1">
    <source>
        <dbReference type="EMBL" id="MET3657018.1"/>
    </source>
</evidence>
<keyword evidence="2" id="KW-1185">Reference proteome</keyword>
<dbReference type="EMBL" id="JBEPME010000002">
    <property type="protein sequence ID" value="MET3657018.1"/>
    <property type="molecule type" value="Genomic_DNA"/>
</dbReference>
<comment type="caution">
    <text evidence="1">The sequence shown here is derived from an EMBL/GenBank/DDBJ whole genome shotgun (WGS) entry which is preliminary data.</text>
</comment>
<organism evidence="1 2">
    <name type="scientific">Sporosarcina psychrophila</name>
    <name type="common">Bacillus psychrophilus</name>
    <dbReference type="NCBI Taxonomy" id="1476"/>
    <lineage>
        <taxon>Bacteria</taxon>
        <taxon>Bacillati</taxon>
        <taxon>Bacillota</taxon>
        <taxon>Bacilli</taxon>
        <taxon>Bacillales</taxon>
        <taxon>Caryophanaceae</taxon>
        <taxon>Sporosarcina</taxon>
    </lineage>
</organism>
<name>A0ABV2KAJ1_SPOPS</name>
<reference evidence="1 2" key="1">
    <citation type="submission" date="2024-06" db="EMBL/GenBank/DDBJ databases">
        <title>Sorghum-associated microbial communities from plants grown in Nebraska, USA.</title>
        <authorList>
            <person name="Schachtman D."/>
        </authorList>
    </citation>
    <scope>NUCLEOTIDE SEQUENCE [LARGE SCALE GENOMIC DNA]</scope>
    <source>
        <strain evidence="1 2">1288</strain>
    </source>
</reference>
<dbReference type="Proteomes" id="UP001549104">
    <property type="component" value="Unassembled WGS sequence"/>
</dbReference>
<sequence>MTTPTCNSEYFNGFPVAMKVSYIKIGYPESAKTYKMDNKVGKVDIVYRSR</sequence>
<evidence type="ECO:0000313" key="2">
    <source>
        <dbReference type="Proteomes" id="UP001549104"/>
    </source>
</evidence>
<gene>
    <name evidence="1" type="ORF">ABIC55_002105</name>
</gene>